<dbReference type="InterPro" id="IPR051531">
    <property type="entry name" value="N-acetyltransferase"/>
</dbReference>
<dbReference type="Pfam" id="PF13302">
    <property type="entry name" value="Acetyltransf_3"/>
    <property type="match status" value="1"/>
</dbReference>
<dbReference type="PROSITE" id="PS51186">
    <property type="entry name" value="GNAT"/>
    <property type="match status" value="1"/>
</dbReference>
<accession>A0A8G2BM60</accession>
<dbReference type="Gene3D" id="3.40.630.30">
    <property type="match status" value="1"/>
</dbReference>
<protein>
    <submittedName>
        <fullName evidence="2">Protein N-acetyltransferase, RimJ/RimL family</fullName>
    </submittedName>
</protein>
<organism evidence="2 3">
    <name type="scientific">Thalassobaculum litoreum DSM 18839</name>
    <dbReference type="NCBI Taxonomy" id="1123362"/>
    <lineage>
        <taxon>Bacteria</taxon>
        <taxon>Pseudomonadati</taxon>
        <taxon>Pseudomonadota</taxon>
        <taxon>Alphaproteobacteria</taxon>
        <taxon>Rhodospirillales</taxon>
        <taxon>Thalassobaculaceae</taxon>
        <taxon>Thalassobaculum</taxon>
    </lineage>
</organism>
<dbReference type="RefSeq" id="WP_093153177.1">
    <property type="nucleotide sequence ID" value="NZ_FNBW01000014.1"/>
</dbReference>
<dbReference type="PANTHER" id="PTHR43792">
    <property type="entry name" value="GNAT FAMILY, PUTATIVE (AFU_ORTHOLOGUE AFUA_3G00765)-RELATED-RELATED"/>
    <property type="match status" value="1"/>
</dbReference>
<proteinExistence type="predicted"/>
<dbReference type="InterPro" id="IPR016181">
    <property type="entry name" value="Acyl_CoA_acyltransferase"/>
</dbReference>
<dbReference type="GO" id="GO:0016747">
    <property type="term" value="F:acyltransferase activity, transferring groups other than amino-acyl groups"/>
    <property type="evidence" value="ECO:0007669"/>
    <property type="project" value="InterPro"/>
</dbReference>
<dbReference type="AlphaFoldDB" id="A0A8G2BM60"/>
<dbReference type="SUPFAM" id="SSF55729">
    <property type="entry name" value="Acyl-CoA N-acyltransferases (Nat)"/>
    <property type="match status" value="1"/>
</dbReference>
<name>A0A8G2BM60_9PROT</name>
<feature type="domain" description="N-acetyltransferase" evidence="1">
    <location>
        <begin position="13"/>
        <end position="174"/>
    </location>
</feature>
<dbReference type="InterPro" id="IPR000182">
    <property type="entry name" value="GNAT_dom"/>
</dbReference>
<comment type="caution">
    <text evidence="2">The sequence shown here is derived from an EMBL/GenBank/DDBJ whole genome shotgun (WGS) entry which is preliminary data.</text>
</comment>
<keyword evidence="2" id="KW-0808">Transferase</keyword>
<gene>
    <name evidence="2" type="ORF">SAMN05660686_04021</name>
</gene>
<evidence type="ECO:0000313" key="3">
    <source>
        <dbReference type="Proteomes" id="UP000198615"/>
    </source>
</evidence>
<evidence type="ECO:0000259" key="1">
    <source>
        <dbReference type="PROSITE" id="PS51186"/>
    </source>
</evidence>
<dbReference type="EMBL" id="FNBW01000014">
    <property type="protein sequence ID" value="SDG31855.1"/>
    <property type="molecule type" value="Genomic_DNA"/>
</dbReference>
<evidence type="ECO:0000313" key="2">
    <source>
        <dbReference type="EMBL" id="SDG31855.1"/>
    </source>
</evidence>
<keyword evidence="3" id="KW-1185">Reference proteome</keyword>
<reference evidence="2 3" key="1">
    <citation type="submission" date="2016-10" db="EMBL/GenBank/DDBJ databases">
        <authorList>
            <person name="Varghese N."/>
            <person name="Submissions S."/>
        </authorList>
    </citation>
    <scope>NUCLEOTIDE SEQUENCE [LARGE SCALE GENOMIC DNA]</scope>
    <source>
        <strain evidence="2 3">DSM 18839</strain>
    </source>
</reference>
<dbReference type="OrthoDB" id="7263714at2"/>
<dbReference type="Proteomes" id="UP000198615">
    <property type="component" value="Unassembled WGS sequence"/>
</dbReference>
<sequence>MDLSSLEIETERLRLRAYRADDARDIFDAVTPEICEYMTFNPAQSVDEIRELGRKWLVLAAEGREVAVPIREKASTRFLGMGGIHYRKHQRPDLGIWIRADAQGQGYGREAIVGLIGYVRDVLREADVLYVAAEENHRSRRISESLGGELCGSDIVQRPCGPLYPGVIYRIALS</sequence>